<comment type="caution">
    <text evidence="2">The sequence shown here is derived from an EMBL/GenBank/DDBJ whole genome shotgun (WGS) entry which is preliminary data.</text>
</comment>
<keyword evidence="1" id="KW-1133">Transmembrane helix</keyword>
<keyword evidence="1" id="KW-0812">Transmembrane</keyword>
<gene>
    <name evidence="2" type="ORF">LCGC14_1464620</name>
</gene>
<keyword evidence="1" id="KW-0472">Membrane</keyword>
<name>A0A0F9LUM6_9ZZZZ</name>
<proteinExistence type="predicted"/>
<accession>A0A0F9LUM6</accession>
<dbReference type="EMBL" id="LAZR01010235">
    <property type="protein sequence ID" value="KKM68065.1"/>
    <property type="molecule type" value="Genomic_DNA"/>
</dbReference>
<sequence>MPDDISKLREDLNQHKVDDARFEASTAAYIKNAAEDIRDITGRFTKANDAQLLAMKGLTDGLAAEREQRKVELVKEATAREVEDTRLKGRIDGYAKVVGGIAFFLGVAATILRLVGMI</sequence>
<evidence type="ECO:0000256" key="1">
    <source>
        <dbReference type="SAM" id="Phobius"/>
    </source>
</evidence>
<organism evidence="2">
    <name type="scientific">marine sediment metagenome</name>
    <dbReference type="NCBI Taxonomy" id="412755"/>
    <lineage>
        <taxon>unclassified sequences</taxon>
        <taxon>metagenomes</taxon>
        <taxon>ecological metagenomes</taxon>
    </lineage>
</organism>
<feature type="transmembrane region" description="Helical" evidence="1">
    <location>
        <begin position="94"/>
        <end position="115"/>
    </location>
</feature>
<evidence type="ECO:0000313" key="2">
    <source>
        <dbReference type="EMBL" id="KKM68065.1"/>
    </source>
</evidence>
<dbReference type="AlphaFoldDB" id="A0A0F9LUM6"/>
<reference evidence="2" key="1">
    <citation type="journal article" date="2015" name="Nature">
        <title>Complex archaea that bridge the gap between prokaryotes and eukaryotes.</title>
        <authorList>
            <person name="Spang A."/>
            <person name="Saw J.H."/>
            <person name="Jorgensen S.L."/>
            <person name="Zaremba-Niedzwiedzka K."/>
            <person name="Martijn J."/>
            <person name="Lind A.E."/>
            <person name="van Eijk R."/>
            <person name="Schleper C."/>
            <person name="Guy L."/>
            <person name="Ettema T.J."/>
        </authorList>
    </citation>
    <scope>NUCLEOTIDE SEQUENCE</scope>
</reference>
<protein>
    <submittedName>
        <fullName evidence="2">Uncharacterized protein</fullName>
    </submittedName>
</protein>